<dbReference type="EMBL" id="LMVM01000012">
    <property type="protein sequence ID" value="PAV05058.1"/>
    <property type="molecule type" value="Genomic_DNA"/>
</dbReference>
<name>A0A2A2H6Q8_METBR</name>
<evidence type="ECO:0000313" key="1">
    <source>
        <dbReference type="EMBL" id="PAV05058.1"/>
    </source>
</evidence>
<evidence type="ECO:0000313" key="2">
    <source>
        <dbReference type="Proteomes" id="UP000217784"/>
    </source>
</evidence>
<keyword evidence="2" id="KW-1185">Reference proteome</keyword>
<proteinExistence type="predicted"/>
<organism evidence="1 2">
    <name type="scientific">Methanobacterium bryantii</name>
    <dbReference type="NCBI Taxonomy" id="2161"/>
    <lineage>
        <taxon>Archaea</taxon>
        <taxon>Methanobacteriati</taxon>
        <taxon>Methanobacteriota</taxon>
        <taxon>Methanomada group</taxon>
        <taxon>Methanobacteria</taxon>
        <taxon>Methanobacteriales</taxon>
        <taxon>Methanobacteriaceae</taxon>
        <taxon>Methanobacterium</taxon>
    </lineage>
</organism>
<dbReference type="RefSeq" id="WP_069584209.1">
    <property type="nucleotide sequence ID" value="NZ_LMVM01000012.1"/>
</dbReference>
<reference evidence="1 2" key="1">
    <citation type="journal article" date="2017" name="BMC Genomics">
        <title>Genomic analysis of methanogenic archaea reveals a shift towards energy conservation.</title>
        <authorList>
            <person name="Gilmore S.P."/>
            <person name="Henske J.K."/>
            <person name="Sexton J.A."/>
            <person name="Solomon K.V."/>
            <person name="Seppala S."/>
            <person name="Yoo J.I."/>
            <person name="Huyett L.M."/>
            <person name="Pressman A."/>
            <person name="Cogan J.Z."/>
            <person name="Kivenson V."/>
            <person name="Peng X."/>
            <person name="Tan Y."/>
            <person name="Valentine D.L."/>
            <person name="O'Malley M.A."/>
        </authorList>
    </citation>
    <scope>NUCLEOTIDE SEQUENCE [LARGE SCALE GENOMIC DNA]</scope>
    <source>
        <strain evidence="1 2">M.o.H.</strain>
    </source>
</reference>
<accession>A0A2A2H6Q8</accession>
<gene>
    <name evidence="1" type="ORF">ASJ80_12220</name>
</gene>
<sequence length="305" mass="35130">MELKSLIEKIMLLNDTLGYSDNTERLINKEYILKDNSQTLEDLEKLLIDSIKYSQSPELKLGLEIILLLVSHKNENIRNSALAKTFVLMDDGLIRELVVKELKSVSGNGNKNSSESAEYSLDLIADEIHRFEVMDAVFDLFCKLKNRVVSKFNQSEFISVFSIQSFDKFNSADMSGIKNDLFNRLICNLRALDRKMDKMIPYLEEMEAYDEIEYRKLNYLDTQNSKSSEKESLQKLADFYASTFTERGHLRRLIFLLGDEDQEVQEIGFNALIDIVEVLITDSARKNLVKPVTSTDLEKISSFKN</sequence>
<dbReference type="Proteomes" id="UP000217784">
    <property type="component" value="Unassembled WGS sequence"/>
</dbReference>
<dbReference type="AlphaFoldDB" id="A0A2A2H6Q8"/>
<comment type="caution">
    <text evidence="1">The sequence shown here is derived from an EMBL/GenBank/DDBJ whole genome shotgun (WGS) entry which is preliminary data.</text>
</comment>
<protein>
    <submittedName>
        <fullName evidence="1">Uncharacterized protein</fullName>
    </submittedName>
</protein>
<dbReference type="OrthoDB" id="71401at2157"/>